<dbReference type="RefSeq" id="WP_023400188.1">
    <property type="nucleotide sequence ID" value="NZ_AUSV01000082.1"/>
</dbReference>
<dbReference type="Pfam" id="PF17210">
    <property type="entry name" value="SdrD_B"/>
    <property type="match status" value="4"/>
</dbReference>
<name>V4HRI4_PSEL2</name>
<evidence type="ECO:0000256" key="2">
    <source>
        <dbReference type="ARBA" id="ARBA00022525"/>
    </source>
</evidence>
<feature type="domain" description="SD-repeat containing protein B" evidence="4">
    <location>
        <begin position="123"/>
        <end position="214"/>
    </location>
</feature>
<sequence>GEKSIAGKVFFDVDQDGVVDSNDALLKDIAVTITGTDKFGQTVNTTTTTNAKGEFSFIGLIESNADGYTITQTPSAIYQKGNRYIGTEAGAISNVAKVVVGTDPTPAIRFTEKPKAGDKSVSGKVFFDVDQDGVVDQNDALLKDITVTITGTDKFGQIVNTTTTTNAKGEFSFTGLIESNADGYTITQAPSTDYQTGNRYIGIDSGVVSNVVNVVVGTDPTPAIRFTEKPKAGDKSVSGKVFFDVDQDGLVDSNDALLKDITVTITGTDKYGQAVNQSVTTNAKGEFSFTGLIESNADDYTITQTPSAIYQTGNRYIGTETGVVSNVVNVVVGTDPTPAIRFTEKPKAGDKPISGTVFFDVDQDGVVDSNDALLKDITVTISGTDKYGQAINQSVTTNANGEFSFTGLIESNADGYTITQTPSTSYQTGNRYIGAG</sequence>
<dbReference type="SUPFAM" id="SSF117074">
    <property type="entry name" value="Hypothetical protein PA1324"/>
    <property type="match status" value="4"/>
</dbReference>
<reference evidence="6" key="1">
    <citation type="journal article" date="2014" name="Nat. Chem. Biol.">
        <title>Biosynthesis of polybrominated aromatic organic compounds by marine bacteria.</title>
        <authorList>
            <person name="Agarwal V."/>
            <person name="El Gamal A.A."/>
            <person name="Yamanaka K."/>
            <person name="Poth D."/>
            <person name="Kersten R.D."/>
            <person name="Schorn M."/>
            <person name="Allen E.E."/>
            <person name="Moore B.S."/>
        </authorList>
    </citation>
    <scope>NUCLEOTIDE SEQUENCE [LARGE SCALE GENOMIC DNA]</scope>
    <source>
        <strain evidence="6">2ta16</strain>
    </source>
</reference>
<feature type="domain" description="SD-repeat containing protein B" evidence="4">
    <location>
        <begin position="4"/>
        <end position="98"/>
    </location>
</feature>
<evidence type="ECO:0000256" key="3">
    <source>
        <dbReference type="ARBA" id="ARBA00022729"/>
    </source>
</evidence>
<dbReference type="InterPro" id="IPR051417">
    <property type="entry name" value="SDr/BOS_complex"/>
</dbReference>
<comment type="subcellular location">
    <subcellularLocation>
        <location evidence="1">Secreted</location>
    </subcellularLocation>
</comment>
<keyword evidence="2" id="KW-0964">Secreted</keyword>
<feature type="domain" description="SD-repeat containing protein B" evidence="4">
    <location>
        <begin position="239"/>
        <end position="329"/>
    </location>
</feature>
<proteinExistence type="predicted"/>
<dbReference type="Gene3D" id="2.60.40.10">
    <property type="entry name" value="Immunoglobulins"/>
    <property type="match status" value="4"/>
</dbReference>
<dbReference type="AlphaFoldDB" id="V4HRI4"/>
<accession>V4HRI4</accession>
<feature type="non-terminal residue" evidence="5">
    <location>
        <position position="1"/>
    </location>
</feature>
<evidence type="ECO:0000259" key="4">
    <source>
        <dbReference type="Pfam" id="PF17210"/>
    </source>
</evidence>
<dbReference type="InterPro" id="IPR033764">
    <property type="entry name" value="Sdr_B"/>
</dbReference>
<organism evidence="5 6">
    <name type="scientific">Pseudoalteromonas luteoviolacea (strain 2ta16)</name>
    <dbReference type="NCBI Taxonomy" id="1353533"/>
    <lineage>
        <taxon>Bacteria</taxon>
        <taxon>Pseudomonadati</taxon>
        <taxon>Pseudomonadota</taxon>
        <taxon>Gammaproteobacteria</taxon>
        <taxon>Alteromonadales</taxon>
        <taxon>Pseudoalteromonadaceae</taxon>
        <taxon>Pseudoalteromonas</taxon>
    </lineage>
</organism>
<dbReference type="PANTHER" id="PTHR23303:SF15">
    <property type="entry name" value="COLOSSIN-A"/>
    <property type="match status" value="1"/>
</dbReference>
<dbReference type="Proteomes" id="UP000017820">
    <property type="component" value="Unassembled WGS sequence"/>
</dbReference>
<evidence type="ECO:0000313" key="5">
    <source>
        <dbReference type="EMBL" id="ESP92368.1"/>
    </source>
</evidence>
<evidence type="ECO:0000313" key="6">
    <source>
        <dbReference type="Proteomes" id="UP000017820"/>
    </source>
</evidence>
<feature type="domain" description="SD-repeat containing protein B" evidence="4">
    <location>
        <begin position="355"/>
        <end position="428"/>
    </location>
</feature>
<dbReference type="EMBL" id="AUSV01000082">
    <property type="protein sequence ID" value="ESP92368.1"/>
    <property type="molecule type" value="Genomic_DNA"/>
</dbReference>
<gene>
    <name evidence="5" type="ORF">PL2TA16_04649</name>
</gene>
<dbReference type="InterPro" id="IPR013783">
    <property type="entry name" value="Ig-like_fold"/>
</dbReference>
<keyword evidence="3" id="KW-0732">Signal</keyword>
<protein>
    <recommendedName>
        <fullName evidence="4">SD-repeat containing protein B domain-containing protein</fullName>
    </recommendedName>
</protein>
<feature type="non-terminal residue" evidence="5">
    <location>
        <position position="436"/>
    </location>
</feature>
<comment type="caution">
    <text evidence="5">The sequence shown here is derived from an EMBL/GenBank/DDBJ whole genome shotgun (WGS) entry which is preliminary data.</text>
</comment>
<evidence type="ECO:0000256" key="1">
    <source>
        <dbReference type="ARBA" id="ARBA00004613"/>
    </source>
</evidence>
<dbReference type="PANTHER" id="PTHR23303">
    <property type="entry name" value="CARBOXYPEPTIDASE REGULATORY REGION-CONTAINING"/>
    <property type="match status" value="1"/>
</dbReference>
<dbReference type="GO" id="GO:0005576">
    <property type="term" value="C:extracellular region"/>
    <property type="evidence" value="ECO:0007669"/>
    <property type="project" value="UniProtKB-SubCell"/>
</dbReference>